<sequence length="311" mass="34339">MSKLLVVFGATGQQGGSVIDYVLNDPTLSKEYSLRAITRDTSRPAAQALQKRGVEVASGDVDDLKSLPAALENAHTVFIVTTTVYDEHLKAREFRQGKAIADTAVAAGAQYLIFSTCVGCERLWGHVVEALDSKADVEAYIRTLPVPSAFFAPAMFMQNFLTNQAPRPIPGQEGSYAIANFISPDAKFPLIETVEDTGKYVAPILAAPDQFAGQTMFAATGFYSYKETAEIITRITGKNTVYAQLPQEQWTSYLPAGYQVPMTAMMCWIEKPGYYGPQTQECVDWTVKQVPEKLTTFEEFVERHAKEMFPQ</sequence>
<dbReference type="PANTHER" id="PTHR42748">
    <property type="entry name" value="NITROGEN METABOLITE REPRESSION PROTEIN NMRA FAMILY MEMBER"/>
    <property type="match status" value="1"/>
</dbReference>
<dbReference type="GO" id="GO:0005634">
    <property type="term" value="C:nucleus"/>
    <property type="evidence" value="ECO:0007669"/>
    <property type="project" value="TreeGrafter"/>
</dbReference>
<comment type="similarity">
    <text evidence="1">Belongs to the NmrA-type oxidoreductase family.</text>
</comment>
<gene>
    <name evidence="4" type="ORF">N7532_000816</name>
</gene>
<dbReference type="InterPro" id="IPR008030">
    <property type="entry name" value="NmrA-like"/>
</dbReference>
<accession>A0A9W9KP71</accession>
<reference evidence="4" key="1">
    <citation type="submission" date="2022-11" db="EMBL/GenBank/DDBJ databases">
        <authorList>
            <person name="Petersen C."/>
        </authorList>
    </citation>
    <scope>NUCLEOTIDE SEQUENCE</scope>
    <source>
        <strain evidence="4">IBT 30761</strain>
    </source>
</reference>
<dbReference type="PANTHER" id="PTHR42748:SF11">
    <property type="entry name" value="NMRA-LIKE DOMAIN-CONTAINING PROTEIN"/>
    <property type="match status" value="1"/>
</dbReference>
<evidence type="ECO:0000313" key="4">
    <source>
        <dbReference type="EMBL" id="KAJ5112771.1"/>
    </source>
</evidence>
<dbReference type="Proteomes" id="UP001149074">
    <property type="component" value="Unassembled WGS sequence"/>
</dbReference>
<dbReference type="EMBL" id="JAPQKI010000001">
    <property type="protein sequence ID" value="KAJ5112771.1"/>
    <property type="molecule type" value="Genomic_DNA"/>
</dbReference>
<evidence type="ECO:0000256" key="2">
    <source>
        <dbReference type="ARBA" id="ARBA00022857"/>
    </source>
</evidence>
<dbReference type="SUPFAM" id="SSF51735">
    <property type="entry name" value="NAD(P)-binding Rossmann-fold domains"/>
    <property type="match status" value="1"/>
</dbReference>
<name>A0A9W9KP71_9EURO</name>
<dbReference type="RefSeq" id="XP_056480544.1">
    <property type="nucleotide sequence ID" value="XM_056613320.1"/>
</dbReference>
<evidence type="ECO:0000313" key="5">
    <source>
        <dbReference type="Proteomes" id="UP001149074"/>
    </source>
</evidence>
<proteinExistence type="inferred from homology"/>
<dbReference type="AlphaFoldDB" id="A0A9W9KP71"/>
<reference evidence="4" key="2">
    <citation type="journal article" date="2023" name="IMA Fungus">
        <title>Comparative genomic study of the Penicillium genus elucidates a diverse pangenome and 15 lateral gene transfer events.</title>
        <authorList>
            <person name="Petersen C."/>
            <person name="Sorensen T."/>
            <person name="Nielsen M.R."/>
            <person name="Sondergaard T.E."/>
            <person name="Sorensen J.L."/>
            <person name="Fitzpatrick D.A."/>
            <person name="Frisvad J.C."/>
            <person name="Nielsen K.L."/>
        </authorList>
    </citation>
    <scope>NUCLEOTIDE SEQUENCE</scope>
    <source>
        <strain evidence="4">IBT 30761</strain>
    </source>
</reference>
<dbReference type="InterPro" id="IPR036291">
    <property type="entry name" value="NAD(P)-bd_dom_sf"/>
</dbReference>
<keyword evidence="5" id="KW-1185">Reference proteome</keyword>
<keyword evidence="2" id="KW-0521">NADP</keyword>
<comment type="caution">
    <text evidence="4">The sequence shown here is derived from an EMBL/GenBank/DDBJ whole genome shotgun (WGS) entry which is preliminary data.</text>
</comment>
<evidence type="ECO:0000259" key="3">
    <source>
        <dbReference type="Pfam" id="PF05368"/>
    </source>
</evidence>
<evidence type="ECO:0000256" key="1">
    <source>
        <dbReference type="ARBA" id="ARBA00006328"/>
    </source>
</evidence>
<organism evidence="4 5">
    <name type="scientific">Penicillium argentinense</name>
    <dbReference type="NCBI Taxonomy" id="1131581"/>
    <lineage>
        <taxon>Eukaryota</taxon>
        <taxon>Fungi</taxon>
        <taxon>Dikarya</taxon>
        <taxon>Ascomycota</taxon>
        <taxon>Pezizomycotina</taxon>
        <taxon>Eurotiomycetes</taxon>
        <taxon>Eurotiomycetidae</taxon>
        <taxon>Eurotiales</taxon>
        <taxon>Aspergillaceae</taxon>
        <taxon>Penicillium</taxon>
    </lineage>
</organism>
<protein>
    <recommendedName>
        <fullName evidence="3">NmrA-like domain-containing protein</fullName>
    </recommendedName>
</protein>
<dbReference type="Gene3D" id="3.40.50.720">
    <property type="entry name" value="NAD(P)-binding Rossmann-like Domain"/>
    <property type="match status" value="1"/>
</dbReference>
<dbReference type="Gene3D" id="3.90.25.10">
    <property type="entry name" value="UDP-galactose 4-epimerase, domain 1"/>
    <property type="match status" value="1"/>
</dbReference>
<dbReference type="CDD" id="cd05251">
    <property type="entry name" value="NmrA_like_SDR_a"/>
    <property type="match status" value="1"/>
</dbReference>
<dbReference type="OrthoDB" id="3358371at2759"/>
<dbReference type="InterPro" id="IPR051164">
    <property type="entry name" value="NmrA-like_oxidored"/>
</dbReference>
<feature type="domain" description="NmrA-like" evidence="3">
    <location>
        <begin position="1"/>
        <end position="301"/>
    </location>
</feature>
<dbReference type="Pfam" id="PF05368">
    <property type="entry name" value="NmrA"/>
    <property type="match status" value="1"/>
</dbReference>
<dbReference type="GeneID" id="81352299"/>